<dbReference type="Proteomes" id="UP001062165">
    <property type="component" value="Chromosome"/>
</dbReference>
<proteinExistence type="predicted"/>
<evidence type="ECO:0000313" key="1">
    <source>
        <dbReference type="EMBL" id="UXX80669.1"/>
    </source>
</evidence>
<name>A0ABY6D3C3_9BACT</name>
<keyword evidence="2" id="KW-1185">Reference proteome</keyword>
<evidence type="ECO:0000313" key="2">
    <source>
        <dbReference type="Proteomes" id="UP001062165"/>
    </source>
</evidence>
<gene>
    <name evidence="1" type="ORF">N7E81_06100</name>
</gene>
<reference evidence="1" key="1">
    <citation type="submission" date="2022-10" db="EMBL/GenBank/DDBJ databases">
        <title>Comparative genomics and taxonomic characterization of three novel marine species of genus Reichenbachiella exhibiting antioxidant and polysaccharide degradation activities.</title>
        <authorList>
            <person name="Muhammad N."/>
            <person name="Lee Y.-J."/>
            <person name="Ko J."/>
            <person name="Kim S.-G."/>
        </authorList>
    </citation>
    <scope>NUCLEOTIDE SEQUENCE</scope>
    <source>
        <strain evidence="1">Wsw4-B4</strain>
    </source>
</reference>
<dbReference type="EMBL" id="CP106735">
    <property type="protein sequence ID" value="UXX80669.1"/>
    <property type="molecule type" value="Genomic_DNA"/>
</dbReference>
<organism evidence="1 2">
    <name type="scientific">Reichenbachiella carrageenanivorans</name>
    <dbReference type="NCBI Taxonomy" id="2979869"/>
    <lineage>
        <taxon>Bacteria</taxon>
        <taxon>Pseudomonadati</taxon>
        <taxon>Bacteroidota</taxon>
        <taxon>Cytophagia</taxon>
        <taxon>Cytophagales</taxon>
        <taxon>Reichenbachiellaceae</taxon>
        <taxon>Reichenbachiella</taxon>
    </lineage>
</organism>
<accession>A0ABY6D3C3</accession>
<dbReference type="RefSeq" id="WP_263052398.1">
    <property type="nucleotide sequence ID" value="NZ_CP106735.1"/>
</dbReference>
<sequence>MENDMDFNTYLVSKKIDPAKFKQAEGDTYQKLEAAFLQSHPASFTAQKLFLINPIRRKYMLSEETTEAPSKPKMMFKPKMK</sequence>
<protein>
    <submittedName>
        <fullName evidence="1">Uncharacterized protein</fullName>
    </submittedName>
</protein>